<dbReference type="PANTHER" id="PTHR46580">
    <property type="entry name" value="SENSOR KINASE-RELATED"/>
    <property type="match status" value="1"/>
</dbReference>
<dbReference type="InterPro" id="IPR000413">
    <property type="entry name" value="Integrin_alpha"/>
</dbReference>
<dbReference type="PRINTS" id="PR01185">
    <property type="entry name" value="INTEGRINA"/>
</dbReference>
<keyword evidence="2" id="KW-0325">Glycoprotein</keyword>
<dbReference type="PANTHER" id="PTHR46580:SF4">
    <property type="entry name" value="ATP_GTP-BINDING PROTEIN"/>
    <property type="match status" value="1"/>
</dbReference>
<proteinExistence type="predicted"/>
<evidence type="ECO:0000256" key="1">
    <source>
        <dbReference type="ARBA" id="ARBA00022729"/>
    </source>
</evidence>
<dbReference type="AlphaFoldDB" id="A0A3B0VHF7"/>
<dbReference type="InterPro" id="IPR013517">
    <property type="entry name" value="FG-GAP"/>
</dbReference>
<organism evidence="3">
    <name type="scientific">hydrothermal vent metagenome</name>
    <dbReference type="NCBI Taxonomy" id="652676"/>
    <lineage>
        <taxon>unclassified sequences</taxon>
        <taxon>metagenomes</taxon>
        <taxon>ecological metagenomes</taxon>
    </lineage>
</organism>
<evidence type="ECO:0000256" key="2">
    <source>
        <dbReference type="ARBA" id="ARBA00023180"/>
    </source>
</evidence>
<dbReference type="Pfam" id="PF13517">
    <property type="entry name" value="FG-GAP_3"/>
    <property type="match status" value="2"/>
</dbReference>
<evidence type="ECO:0000313" key="3">
    <source>
        <dbReference type="EMBL" id="VAW42975.1"/>
    </source>
</evidence>
<dbReference type="InterPro" id="IPR028994">
    <property type="entry name" value="Integrin_alpha_N"/>
</dbReference>
<feature type="non-terminal residue" evidence="3">
    <location>
        <position position="1"/>
    </location>
</feature>
<accession>A0A3B0VHF7</accession>
<keyword evidence="1" id="KW-0732">Signal</keyword>
<protein>
    <recommendedName>
        <fullName evidence="4">VCBS repeat-containing protein</fullName>
    </recommendedName>
</protein>
<reference evidence="3" key="1">
    <citation type="submission" date="2018-06" db="EMBL/GenBank/DDBJ databases">
        <authorList>
            <person name="Zhirakovskaya E."/>
        </authorList>
    </citation>
    <scope>NUCLEOTIDE SEQUENCE</scope>
</reference>
<gene>
    <name evidence="3" type="ORF">MNBD_CHLOROFLEXI01-4750</name>
</gene>
<dbReference type="GO" id="GO:0007155">
    <property type="term" value="P:cell adhesion"/>
    <property type="evidence" value="ECO:0007669"/>
    <property type="project" value="InterPro"/>
</dbReference>
<dbReference type="EMBL" id="UOEU01000994">
    <property type="protein sequence ID" value="VAW42975.1"/>
    <property type="molecule type" value="Genomic_DNA"/>
</dbReference>
<dbReference type="SUPFAM" id="SSF69318">
    <property type="entry name" value="Integrin alpha N-terminal domain"/>
    <property type="match status" value="2"/>
</dbReference>
<dbReference type="GO" id="GO:0008305">
    <property type="term" value="C:integrin complex"/>
    <property type="evidence" value="ECO:0007669"/>
    <property type="project" value="InterPro"/>
</dbReference>
<evidence type="ECO:0008006" key="4">
    <source>
        <dbReference type="Google" id="ProtNLM"/>
    </source>
</evidence>
<dbReference type="Gene3D" id="2.130.10.130">
    <property type="entry name" value="Integrin alpha, N-terminal"/>
    <property type="match status" value="1"/>
</dbReference>
<sequence>EIVIAAGGIPNGNDPSVNRNGGLIVYELISDSGTNWTFSVKSGWPFVMPDDMGAGVGARDPDGVCDGIRANPTLGDIDGDGDLEIISIAFDRRIRAFHHDGTVVNGWPIDRANGDIILRGGQSSAAIGDIDNDGLNEIIIGTNSPPWNGDNGLGSFPPQYNVPDYSLATLWAINGDSSLVPGFPIITEQIIKSSPALGDIDGDGDLEIVVGTGEFPGYVNGRQVYAWHTDGTPVSGWPKSTSDFMLSSPALADLDGNGVLDVIIGCGTGGPPFCSTLYAWDGSGNNLPGFPFNTPYTLPYAPIIADIDGDNNLEIILTSLATDKVIVVQHDGSNSPIDTSRATNAIILSSPLVDDLDGDGSLETVIGGATSTSNGEAAVFIFDEVSSTSPDPQNIPWPAFQRNSAHTGLSLPASLNLVNDLYIFHQQGSGSIVSLETAVANIGGEELDWAINTNGAGTAVQTVPASGTLKANESQTVMLTVNTSSYTTNQWHNLDTITLSGITNSQPAANSPQTISVNLYIGDISRIYLPSITK</sequence>
<name>A0A3B0VHF7_9ZZZZ</name>